<evidence type="ECO:0000313" key="2">
    <source>
        <dbReference type="Proteomes" id="UP000829447"/>
    </source>
</evidence>
<reference evidence="1 2" key="1">
    <citation type="journal article" date="2022" name="bioRxiv">
        <title>An ancient truncated duplication of the anti-Mullerian hormone receptor type 2 gene is a potential conserved master sex determinant in the Pangasiidae catfish family.</title>
        <authorList>
            <person name="Wen M."/>
            <person name="Pan Q."/>
            <person name="Jouanno E."/>
            <person name="Montfort J."/>
            <person name="Zahm M."/>
            <person name="Cabau C."/>
            <person name="Klopp C."/>
            <person name="Iampietro C."/>
            <person name="Roques C."/>
            <person name="Bouchez O."/>
            <person name="Castinel A."/>
            <person name="Donnadieu C."/>
            <person name="Parrinello H."/>
            <person name="Poncet C."/>
            <person name="Belmonte E."/>
            <person name="Gautier V."/>
            <person name="Avarre J.-C."/>
            <person name="Dugue R."/>
            <person name="Gustiano R."/>
            <person name="Ha T.T.T."/>
            <person name="Campet M."/>
            <person name="Sriphairoj K."/>
            <person name="Ribolli J."/>
            <person name="de Almeida F.L."/>
            <person name="Desvignes T."/>
            <person name="Postlethwait J.H."/>
            <person name="Bucao C.F."/>
            <person name="Robinson-Rechavi M."/>
            <person name="Bobe J."/>
            <person name="Herpin A."/>
            <person name="Guiguen Y."/>
        </authorList>
    </citation>
    <scope>NUCLEOTIDE SEQUENCE [LARGE SCALE GENOMIC DNA]</scope>
    <source>
        <strain evidence="1">YG-Dec2019</strain>
    </source>
</reference>
<dbReference type="Proteomes" id="UP000829447">
    <property type="component" value="Linkage Group LG6"/>
</dbReference>
<accession>A0ACC5WK78</accession>
<sequence length="159" mass="17765">MQDSEAEIVTFNFLQTAVTELPPGRKTRERGETECVKESLTGVRRKLSKASWPGFEKSKRKSREKQESRKKKGLYSRFCEGSSSSTVDTGKFLSQGGGTSRKRSAAQEGRVQDSSWTLGPERSLSAPRSVDSGASTSREREGETEGEEDRERKRECTMC</sequence>
<organism evidence="1 2">
    <name type="scientific">Pangasianodon gigas</name>
    <name type="common">Mekong giant catfish</name>
    <name type="synonym">Pangasius gigas</name>
    <dbReference type="NCBI Taxonomy" id="30993"/>
    <lineage>
        <taxon>Eukaryota</taxon>
        <taxon>Metazoa</taxon>
        <taxon>Chordata</taxon>
        <taxon>Craniata</taxon>
        <taxon>Vertebrata</taxon>
        <taxon>Euteleostomi</taxon>
        <taxon>Actinopterygii</taxon>
        <taxon>Neopterygii</taxon>
        <taxon>Teleostei</taxon>
        <taxon>Ostariophysi</taxon>
        <taxon>Siluriformes</taxon>
        <taxon>Pangasiidae</taxon>
        <taxon>Pangasianodon</taxon>
    </lineage>
</organism>
<gene>
    <name evidence="1" type="ORF">PGIGA_G00226060</name>
</gene>
<proteinExistence type="predicted"/>
<keyword evidence="2" id="KW-1185">Reference proteome</keyword>
<dbReference type="EMBL" id="CM040459">
    <property type="protein sequence ID" value="MCI4379276.1"/>
    <property type="molecule type" value="Genomic_DNA"/>
</dbReference>
<comment type="caution">
    <text evidence="1">The sequence shown here is derived from an EMBL/GenBank/DDBJ whole genome shotgun (WGS) entry which is preliminary data.</text>
</comment>
<evidence type="ECO:0000313" key="1">
    <source>
        <dbReference type="EMBL" id="MCI4379276.1"/>
    </source>
</evidence>
<protein>
    <submittedName>
        <fullName evidence="1">Uncharacterized protein</fullName>
    </submittedName>
</protein>
<name>A0ACC5WK78_PANGG</name>